<dbReference type="Pfam" id="PF00501">
    <property type="entry name" value="AMP-binding"/>
    <property type="match status" value="1"/>
</dbReference>
<keyword evidence="3" id="KW-1185">Reference proteome</keyword>
<evidence type="ECO:0000313" key="2">
    <source>
        <dbReference type="EMBL" id="GAA0723354.1"/>
    </source>
</evidence>
<dbReference type="Gene3D" id="3.40.50.12780">
    <property type="entry name" value="N-terminal domain of ligase-like"/>
    <property type="match status" value="1"/>
</dbReference>
<organism evidence="2 3">
    <name type="scientific">Aquimarina litoralis</name>
    <dbReference type="NCBI Taxonomy" id="584605"/>
    <lineage>
        <taxon>Bacteria</taxon>
        <taxon>Pseudomonadati</taxon>
        <taxon>Bacteroidota</taxon>
        <taxon>Flavobacteriia</taxon>
        <taxon>Flavobacteriales</taxon>
        <taxon>Flavobacteriaceae</taxon>
        <taxon>Aquimarina</taxon>
    </lineage>
</organism>
<dbReference type="RefSeq" id="WP_343912789.1">
    <property type="nucleotide sequence ID" value="NZ_BAAAGE010000002.1"/>
</dbReference>
<dbReference type="InterPro" id="IPR042099">
    <property type="entry name" value="ANL_N_sf"/>
</dbReference>
<dbReference type="GO" id="GO:0016874">
    <property type="term" value="F:ligase activity"/>
    <property type="evidence" value="ECO:0007669"/>
    <property type="project" value="UniProtKB-KW"/>
</dbReference>
<feature type="domain" description="AMP-dependent synthetase/ligase" evidence="1">
    <location>
        <begin position="78"/>
        <end position="286"/>
    </location>
</feature>
<reference evidence="3" key="1">
    <citation type="journal article" date="2019" name="Int. J. Syst. Evol. Microbiol.">
        <title>The Global Catalogue of Microorganisms (GCM) 10K type strain sequencing project: providing services to taxonomists for standard genome sequencing and annotation.</title>
        <authorList>
            <consortium name="The Broad Institute Genomics Platform"/>
            <consortium name="The Broad Institute Genome Sequencing Center for Infectious Disease"/>
            <person name="Wu L."/>
            <person name="Ma J."/>
        </authorList>
    </citation>
    <scope>NUCLEOTIDE SEQUENCE [LARGE SCALE GENOMIC DNA]</scope>
    <source>
        <strain evidence="3">JCM 15974</strain>
    </source>
</reference>
<protein>
    <submittedName>
        <fullName evidence="2">Phenylacetate--CoA ligase</fullName>
    </submittedName>
</protein>
<proteinExistence type="predicted"/>
<dbReference type="InterPro" id="IPR000873">
    <property type="entry name" value="AMP-dep_synth/lig_dom"/>
</dbReference>
<dbReference type="EMBL" id="BAAAGE010000002">
    <property type="protein sequence ID" value="GAA0723354.1"/>
    <property type="molecule type" value="Genomic_DNA"/>
</dbReference>
<sequence length="435" mass="48437">MTQDIERSTQEEITKMQNEKLTALISFVLKNSPYYKRLFDKLGLSASDIHTVEDLKKLPITTKDDLQAYNDDFLCVPKSEIVDYVTTSGTLGKPVTFALTEKDLQRLAYNEATSFATAGVTKNDVVQLTTTLDRRFMAGLAYFLGTRKLGAAMVRVGSGIPELQWDSIHRFQSTYLVVVPSFLLKLISYAEANGIDYNSSSVKAAICIGEPLRDQDFKLNTLGSKIKEKWDIELYSTYASTEMSTAFTECSAHQGGHHRPELIITEILDDEGIPVIEGEVGELAITTLGIEAMPLIRYTTGDMVQAHTEPCTCGRTTMRLSPVLGRKKHMIKYKGTTLYPQSVIEVLTSFEGLGMYVIEVITGDLGTDKLLIHISDTLSALRQKELKEHLRANLRVVPDLVLNSKEALKAKKFPEMSRKPISFIDSRGLVSTDKS</sequence>
<dbReference type="PANTHER" id="PTHR43845:SF1">
    <property type="entry name" value="BLR5969 PROTEIN"/>
    <property type="match status" value="1"/>
</dbReference>
<accession>A0ABP3U708</accession>
<dbReference type="PANTHER" id="PTHR43845">
    <property type="entry name" value="BLR5969 PROTEIN"/>
    <property type="match status" value="1"/>
</dbReference>
<dbReference type="Proteomes" id="UP001501758">
    <property type="component" value="Unassembled WGS sequence"/>
</dbReference>
<keyword evidence="2" id="KW-0436">Ligase</keyword>
<dbReference type="SUPFAM" id="SSF56801">
    <property type="entry name" value="Acetyl-CoA synthetase-like"/>
    <property type="match status" value="1"/>
</dbReference>
<comment type="caution">
    <text evidence="2">The sequence shown here is derived from an EMBL/GenBank/DDBJ whole genome shotgun (WGS) entry which is preliminary data.</text>
</comment>
<evidence type="ECO:0000313" key="3">
    <source>
        <dbReference type="Proteomes" id="UP001501758"/>
    </source>
</evidence>
<gene>
    <name evidence="2" type="ORF">GCM10009430_26700</name>
</gene>
<name>A0ABP3U708_9FLAO</name>
<dbReference type="InterPro" id="IPR045851">
    <property type="entry name" value="AMP-bd_C_sf"/>
</dbReference>
<dbReference type="Gene3D" id="3.30.300.30">
    <property type="match status" value="1"/>
</dbReference>
<evidence type="ECO:0000259" key="1">
    <source>
        <dbReference type="Pfam" id="PF00501"/>
    </source>
</evidence>